<dbReference type="InterPro" id="IPR037523">
    <property type="entry name" value="VOC_core"/>
</dbReference>
<evidence type="ECO:0000313" key="3">
    <source>
        <dbReference type="Proteomes" id="UP000675163"/>
    </source>
</evidence>
<dbReference type="PANTHER" id="PTHR36437">
    <property type="entry name" value="GLYOXALASE/BLEOMYCIN RESISTANCE PROTEIN/DIOXYGENASE"/>
    <property type="match status" value="1"/>
</dbReference>
<dbReference type="SUPFAM" id="SSF54593">
    <property type="entry name" value="Glyoxalase/Bleomycin resistance protein/Dihydroxybiphenyl dioxygenase"/>
    <property type="match status" value="1"/>
</dbReference>
<dbReference type="EMBL" id="JAFIDA010000001">
    <property type="protein sequence ID" value="MBP1327459.1"/>
    <property type="molecule type" value="Genomic_DNA"/>
</dbReference>
<evidence type="ECO:0000259" key="1">
    <source>
        <dbReference type="PROSITE" id="PS51819"/>
    </source>
</evidence>
<dbReference type="EC" id="4.4.1.5" evidence="2"/>
<keyword evidence="3" id="KW-1185">Reference proteome</keyword>
<name>A0A940PY14_9MICO</name>
<dbReference type="GO" id="GO:0004462">
    <property type="term" value="F:lactoylglutathione lyase activity"/>
    <property type="evidence" value="ECO:0007669"/>
    <property type="project" value="UniProtKB-EC"/>
</dbReference>
<reference evidence="2" key="1">
    <citation type="submission" date="2021-02" db="EMBL/GenBank/DDBJ databases">
        <title>Sequencing the genomes of 1000 actinobacteria strains.</title>
        <authorList>
            <person name="Klenk H.-P."/>
        </authorList>
    </citation>
    <scope>NUCLEOTIDE SEQUENCE</scope>
    <source>
        <strain evidence="2">DSM 22850</strain>
    </source>
</reference>
<evidence type="ECO:0000313" key="2">
    <source>
        <dbReference type="EMBL" id="MBP1327459.1"/>
    </source>
</evidence>
<dbReference type="PROSITE" id="PS51819">
    <property type="entry name" value="VOC"/>
    <property type="match status" value="1"/>
</dbReference>
<dbReference type="InterPro" id="IPR029068">
    <property type="entry name" value="Glyas_Bleomycin-R_OHBP_Dase"/>
</dbReference>
<dbReference type="AlphaFoldDB" id="A0A940PY14"/>
<dbReference type="Gene3D" id="3.10.180.10">
    <property type="entry name" value="2,3-Dihydroxybiphenyl 1,2-Dioxygenase, domain 1"/>
    <property type="match status" value="1"/>
</dbReference>
<dbReference type="PANTHER" id="PTHR36437:SF2">
    <property type="entry name" value="GLYOXALASE_BLEOMYCIN RESISTANCE PROTEIN_DIOXYGENASE"/>
    <property type="match status" value="1"/>
</dbReference>
<keyword evidence="2" id="KW-0456">Lyase</keyword>
<protein>
    <submittedName>
        <fullName evidence="2">Lactoylglutathione lyase</fullName>
        <ecNumber evidence="2">4.4.1.5</ecNumber>
    </submittedName>
</protein>
<proteinExistence type="predicted"/>
<feature type="domain" description="VOC" evidence="1">
    <location>
        <begin position="4"/>
        <end position="125"/>
    </location>
</feature>
<organism evidence="2 3">
    <name type="scientific">Leucobacter exalbidus</name>
    <dbReference type="NCBI Taxonomy" id="662960"/>
    <lineage>
        <taxon>Bacteria</taxon>
        <taxon>Bacillati</taxon>
        <taxon>Actinomycetota</taxon>
        <taxon>Actinomycetes</taxon>
        <taxon>Micrococcales</taxon>
        <taxon>Microbacteriaceae</taxon>
        <taxon>Leucobacter</taxon>
    </lineage>
</organism>
<gene>
    <name evidence="2" type="ORF">JOF28_002691</name>
</gene>
<dbReference type="RefSeq" id="WP_209706303.1">
    <property type="nucleotide sequence ID" value="NZ_JAFIDA010000001.1"/>
</dbReference>
<dbReference type="Pfam" id="PF00903">
    <property type="entry name" value="Glyoxalase"/>
    <property type="match status" value="1"/>
</dbReference>
<sequence>MIDQFGKVMIYVADPQRVAAFWEQTVGFVRVTTQELEGRVLSVELAPAAGHAASLVLFERATVAQMSPELNLGTPSILFGSHDAAGMRSRLEAAGVTVGELAHHGGRTTFNFADPEGNYFAVEQL</sequence>
<dbReference type="Proteomes" id="UP000675163">
    <property type="component" value="Unassembled WGS sequence"/>
</dbReference>
<dbReference type="InterPro" id="IPR004360">
    <property type="entry name" value="Glyas_Fos-R_dOase_dom"/>
</dbReference>
<comment type="caution">
    <text evidence="2">The sequence shown here is derived from an EMBL/GenBank/DDBJ whole genome shotgun (WGS) entry which is preliminary data.</text>
</comment>
<accession>A0A940PY14</accession>